<name>A0AAN1WJF5_9GAMM</name>
<organism evidence="2 3">
    <name type="scientific">Marinagarivorans cellulosilyticus</name>
    <dbReference type="NCBI Taxonomy" id="2721545"/>
    <lineage>
        <taxon>Bacteria</taxon>
        <taxon>Pseudomonadati</taxon>
        <taxon>Pseudomonadota</taxon>
        <taxon>Gammaproteobacteria</taxon>
        <taxon>Cellvibrionales</taxon>
        <taxon>Cellvibrionaceae</taxon>
        <taxon>Marinagarivorans</taxon>
    </lineage>
</organism>
<feature type="signal peptide" evidence="1">
    <location>
        <begin position="1"/>
        <end position="23"/>
    </location>
</feature>
<evidence type="ECO:0000313" key="2">
    <source>
        <dbReference type="EMBL" id="BCD98669.1"/>
    </source>
</evidence>
<accession>A0AAN1WJF5</accession>
<evidence type="ECO:0000256" key="1">
    <source>
        <dbReference type="SAM" id="SignalP"/>
    </source>
</evidence>
<feature type="chain" id="PRO_5042857836" evidence="1">
    <location>
        <begin position="24"/>
        <end position="117"/>
    </location>
</feature>
<keyword evidence="1" id="KW-0732">Signal</keyword>
<dbReference type="Proteomes" id="UP001320119">
    <property type="component" value="Chromosome"/>
</dbReference>
<protein>
    <submittedName>
        <fullName evidence="2">Uncharacterized protein</fullName>
    </submittedName>
</protein>
<dbReference type="KEGG" id="marq:MARGE09_P2870"/>
<keyword evidence="3" id="KW-1185">Reference proteome</keyword>
<proteinExistence type="predicted"/>
<sequence length="117" mass="12977">MVKPTLIYLMLVLTVFQSSIAMGDVDQITQSGSDNFSINNILIGLGEIDPPETNIDPLEEEHDCSHCSLCHGHGCPVILVKTLSFTFQKARTNVPDYRKRISSEVPSPLQRPPILRS</sequence>
<reference evidence="2 3" key="1">
    <citation type="journal article" date="2022" name="IScience">
        <title>An ultrasensitive nanofiber-based assay for enzymatic hydrolysis and deep-sea microbial degradation of cellulose.</title>
        <authorList>
            <person name="Tsudome M."/>
            <person name="Tachioka M."/>
            <person name="Miyazaki M."/>
            <person name="Uchimura K."/>
            <person name="Tsuda M."/>
            <person name="Takaki Y."/>
            <person name="Deguchi S."/>
        </authorList>
    </citation>
    <scope>NUCLEOTIDE SEQUENCE [LARGE SCALE GENOMIC DNA]</scope>
    <source>
        <strain evidence="2 3">GE09</strain>
    </source>
</reference>
<gene>
    <name evidence="2" type="ORF">MARGE09_P2870</name>
</gene>
<evidence type="ECO:0000313" key="3">
    <source>
        <dbReference type="Proteomes" id="UP001320119"/>
    </source>
</evidence>
<dbReference type="AlphaFoldDB" id="A0AAN1WJF5"/>
<dbReference type="EMBL" id="AP023086">
    <property type="protein sequence ID" value="BCD98669.1"/>
    <property type="molecule type" value="Genomic_DNA"/>
</dbReference>